<gene>
    <name evidence="1" type="ORF">NON19_04385</name>
</gene>
<comment type="caution">
    <text evidence="1">The sequence shown here is derived from an EMBL/GenBank/DDBJ whole genome shotgun (WGS) entry which is preliminary data.</text>
</comment>
<name>A0ABT1P7C6_9ACTN</name>
<proteinExistence type="predicted"/>
<dbReference type="EMBL" id="JANFNH010000002">
    <property type="protein sequence ID" value="MCQ4041284.1"/>
    <property type="molecule type" value="Genomic_DNA"/>
</dbReference>
<protein>
    <submittedName>
        <fullName evidence="1">Uncharacterized protein</fullName>
    </submittedName>
</protein>
<reference evidence="1 2" key="1">
    <citation type="submission" date="2022-06" db="EMBL/GenBank/DDBJ databases">
        <title>Draft genome sequence of type strain Streptomyces rubrisoli DSM 42083.</title>
        <authorList>
            <person name="Duangmal K."/>
            <person name="Klaysubun C."/>
        </authorList>
    </citation>
    <scope>NUCLEOTIDE SEQUENCE [LARGE SCALE GENOMIC DNA]</scope>
    <source>
        <strain evidence="1 2">DSM 42083</strain>
    </source>
</reference>
<dbReference type="RefSeq" id="WP_255925243.1">
    <property type="nucleotide sequence ID" value="NZ_JANFNH010000002.1"/>
</dbReference>
<organism evidence="1 2">
    <name type="scientific">Streptantibioticus rubrisoli</name>
    <dbReference type="NCBI Taxonomy" id="1387313"/>
    <lineage>
        <taxon>Bacteria</taxon>
        <taxon>Bacillati</taxon>
        <taxon>Actinomycetota</taxon>
        <taxon>Actinomycetes</taxon>
        <taxon>Kitasatosporales</taxon>
        <taxon>Streptomycetaceae</taxon>
        <taxon>Streptantibioticus</taxon>
    </lineage>
</organism>
<evidence type="ECO:0000313" key="2">
    <source>
        <dbReference type="Proteomes" id="UP001206206"/>
    </source>
</evidence>
<keyword evidence="2" id="KW-1185">Reference proteome</keyword>
<dbReference type="Proteomes" id="UP001206206">
    <property type="component" value="Unassembled WGS sequence"/>
</dbReference>
<sequence length="94" mass="10497">MATVHCGILPLSVLAADAHVTVAYYWPGVADWQTWQRMSATPTPRSDGIPIEIEKEAQDWDVVSGGRRYDSLVTWHNAHFNAQEFQAVMTVVTP</sequence>
<evidence type="ECO:0000313" key="1">
    <source>
        <dbReference type="EMBL" id="MCQ4041284.1"/>
    </source>
</evidence>
<accession>A0ABT1P7C6</accession>